<reference evidence="4 7" key="3">
    <citation type="submission" date="2016-01" db="EMBL/GenBank/DDBJ databases">
        <title>Biosynthesis of antibiotic leucinostatins and their inhibition on Phytophthora in bio-control Purpureocillium lilacinum.</title>
        <authorList>
            <person name="Wang G."/>
            <person name="Liu Z."/>
            <person name="Lin R."/>
            <person name="Li E."/>
            <person name="Mao Z."/>
            <person name="Ling J."/>
            <person name="Yin W."/>
            <person name="Xie B."/>
        </authorList>
    </citation>
    <scope>NUCLEOTIDE SEQUENCE [LARGE SCALE GENOMIC DNA]</scope>
    <source>
        <strain evidence="4">PLBJ-1</strain>
        <strain evidence="5">PLFJ-1</strain>
    </source>
</reference>
<proteinExistence type="inferred from homology"/>
<evidence type="ECO:0000313" key="6">
    <source>
        <dbReference type="EMBL" id="PWI71130.1"/>
    </source>
</evidence>
<evidence type="ECO:0000259" key="3">
    <source>
        <dbReference type="Pfam" id="PF02230"/>
    </source>
</evidence>
<dbReference type="EMBL" id="LSBI01000001">
    <property type="protein sequence ID" value="OAQ94315.1"/>
    <property type="molecule type" value="Genomic_DNA"/>
</dbReference>
<dbReference type="AlphaFoldDB" id="A0A179H7Z1"/>
<dbReference type="SUPFAM" id="SSF53474">
    <property type="entry name" value="alpha/beta-Hydrolases"/>
    <property type="match status" value="1"/>
</dbReference>
<feature type="region of interest" description="Disordered" evidence="2">
    <location>
        <begin position="187"/>
        <end position="218"/>
    </location>
</feature>
<reference evidence="6" key="1">
    <citation type="submission" date="2015-05" db="EMBL/GenBank/DDBJ databases">
        <authorList>
            <person name="Wang D.B."/>
            <person name="Wang M."/>
        </authorList>
    </citation>
    <scope>NUCLEOTIDE SEQUENCE</scope>
    <source>
        <strain evidence="6">36-1</strain>
    </source>
</reference>
<reference evidence="6 8" key="2">
    <citation type="journal article" date="2016" name="Front. Microbiol.">
        <title>Genome and transcriptome sequences reveal the specific parasitism of the nematophagous Purpureocillium lilacinum 36-1.</title>
        <authorList>
            <person name="Xie J."/>
            <person name="Li S."/>
            <person name="Mo C."/>
            <person name="Xiao X."/>
            <person name="Peng D."/>
            <person name="Wang G."/>
            <person name="Xiao Y."/>
        </authorList>
    </citation>
    <scope>NUCLEOTIDE SEQUENCE [LARGE SCALE GENOMIC DNA]</scope>
    <source>
        <strain evidence="6 8">36-1</strain>
    </source>
</reference>
<organism evidence="4 7">
    <name type="scientific">Purpureocillium lilacinum</name>
    <name type="common">Paecilomyces lilacinus</name>
    <dbReference type="NCBI Taxonomy" id="33203"/>
    <lineage>
        <taxon>Eukaryota</taxon>
        <taxon>Fungi</taxon>
        <taxon>Dikarya</taxon>
        <taxon>Ascomycota</taxon>
        <taxon>Pezizomycotina</taxon>
        <taxon>Sordariomycetes</taxon>
        <taxon>Hypocreomycetidae</taxon>
        <taxon>Hypocreales</taxon>
        <taxon>Ophiocordycipitaceae</taxon>
        <taxon>Purpureocillium</taxon>
    </lineage>
</organism>
<dbReference type="Proteomes" id="UP000078340">
    <property type="component" value="Unassembled WGS sequence"/>
</dbReference>
<protein>
    <submittedName>
        <fullName evidence="6">Acyl-protein thioesterase</fullName>
    </submittedName>
    <submittedName>
        <fullName evidence="4">Phospholipase/carboxylesterase/thioesterase</fullName>
    </submittedName>
</protein>
<dbReference type="GeneID" id="28882558"/>
<dbReference type="OMA" id="IPINQWF"/>
<dbReference type="InterPro" id="IPR029058">
    <property type="entry name" value="AB_hydrolase_fold"/>
</dbReference>
<dbReference type="Proteomes" id="UP000078240">
    <property type="component" value="Unassembled WGS sequence"/>
</dbReference>
<dbReference type="Pfam" id="PF02230">
    <property type="entry name" value="Abhydrolase_2"/>
    <property type="match status" value="1"/>
</dbReference>
<dbReference type="GO" id="GO:0005737">
    <property type="term" value="C:cytoplasm"/>
    <property type="evidence" value="ECO:0007669"/>
    <property type="project" value="TreeGrafter"/>
</dbReference>
<dbReference type="InterPro" id="IPR050565">
    <property type="entry name" value="LYPA1-2/EST-like"/>
</dbReference>
<dbReference type="KEGG" id="plj:28882558"/>
<comment type="caution">
    <text evidence="4">The sequence shown here is derived from an EMBL/GenBank/DDBJ whole genome shotgun (WGS) entry which is preliminary data.</text>
</comment>
<feature type="domain" description="Phospholipase/carboxylesterase/thioesterase" evidence="3">
    <location>
        <begin position="27"/>
        <end position="184"/>
    </location>
</feature>
<name>A0A179H7Z1_PURLI</name>
<dbReference type="Gene3D" id="3.40.50.1820">
    <property type="entry name" value="alpha/beta hydrolase"/>
    <property type="match status" value="1"/>
</dbReference>
<evidence type="ECO:0000313" key="5">
    <source>
        <dbReference type="EMBL" id="OAQ94315.1"/>
    </source>
</evidence>
<dbReference type="InterPro" id="IPR003140">
    <property type="entry name" value="PLipase/COase/thioEstase"/>
</dbReference>
<dbReference type="GO" id="GO:0008474">
    <property type="term" value="F:palmitoyl-(protein) hydrolase activity"/>
    <property type="evidence" value="ECO:0007669"/>
    <property type="project" value="TreeGrafter"/>
</dbReference>
<comment type="similarity">
    <text evidence="1">Belongs to the AB hydrolase superfamily. AB hydrolase 2 family.</text>
</comment>
<evidence type="ECO:0000313" key="7">
    <source>
        <dbReference type="Proteomes" id="UP000078240"/>
    </source>
</evidence>
<evidence type="ECO:0000256" key="1">
    <source>
        <dbReference type="ARBA" id="ARBA00006499"/>
    </source>
</evidence>
<evidence type="ECO:0000313" key="8">
    <source>
        <dbReference type="Proteomes" id="UP000245956"/>
    </source>
</evidence>
<dbReference type="RefSeq" id="XP_018183034.1">
    <property type="nucleotide sequence ID" value="XM_018317509.1"/>
</dbReference>
<feature type="compositionally biased region" description="Low complexity" evidence="2">
    <location>
        <begin position="193"/>
        <end position="213"/>
    </location>
</feature>
<feature type="region of interest" description="Disordered" evidence="2">
    <location>
        <begin position="1"/>
        <end position="28"/>
    </location>
</feature>
<evidence type="ECO:0000313" key="4">
    <source>
        <dbReference type="EMBL" id="OAQ86355.1"/>
    </source>
</evidence>
<sequence length="318" mass="34799">MAMPSCNRDPHFSDPSSTPSLGQPLNSPYIIKPRARHTHTVILLHDVASNGRIFSHDLLTTGKTSAGKTLDYLFPGVRWVFPSAPRRPCHALEHARIAAWFDVVNLKDPSLRQETQRKGLCTSAREMFTIMGWELKLVAPDKVVLGGMGQGCAMALAILLSLGHKIGGVIGMSGFLPFQFELEMNTAEDSSSESESQTSVQSGARSARGSNSSMTSHDPAVKAHIFQRSLLQLASAEHPTKDETSYGTPVLLGHGAVDDVLRFAFGEQAALALGTAEYEVDFKRYEDHGHGYKVPEQIDDIVEFMRRRVGIEPRGDSD</sequence>
<dbReference type="EMBL" id="LSBH01000001">
    <property type="protein sequence ID" value="OAQ86355.1"/>
    <property type="molecule type" value="Genomic_DNA"/>
</dbReference>
<gene>
    <name evidence="6" type="ORF">PCL_12498</name>
    <name evidence="4" type="ORF">VFPBJ_00395</name>
    <name evidence="5" type="ORF">VFPFJ_00424</name>
</gene>
<dbReference type="Proteomes" id="UP000245956">
    <property type="component" value="Unassembled WGS sequence"/>
</dbReference>
<evidence type="ECO:0000256" key="2">
    <source>
        <dbReference type="SAM" id="MobiDB-lite"/>
    </source>
</evidence>
<dbReference type="EMBL" id="LCWV01000008">
    <property type="protein sequence ID" value="PWI71130.1"/>
    <property type="molecule type" value="Genomic_DNA"/>
</dbReference>
<dbReference type="GO" id="GO:0052689">
    <property type="term" value="F:carboxylic ester hydrolase activity"/>
    <property type="evidence" value="ECO:0007669"/>
    <property type="project" value="TreeGrafter"/>
</dbReference>
<accession>A0A179H7Z1</accession>
<dbReference type="PANTHER" id="PTHR10655:SF63">
    <property type="entry name" value="PHOSPHOLIPASE_CARBOXYLESTERASE_THIOESTERASE DOMAIN-CONTAINING PROTEIN"/>
    <property type="match status" value="1"/>
</dbReference>
<dbReference type="PANTHER" id="PTHR10655">
    <property type="entry name" value="LYSOPHOSPHOLIPASE-RELATED"/>
    <property type="match status" value="1"/>
</dbReference>
<feature type="compositionally biased region" description="Polar residues" evidence="2">
    <location>
        <begin position="14"/>
        <end position="26"/>
    </location>
</feature>